<proteinExistence type="predicted"/>
<reference evidence="1 2" key="1">
    <citation type="submission" date="2019-06" db="EMBL/GenBank/DDBJ databases">
        <authorList>
            <person name="Livingstone P."/>
            <person name="Whitworth D."/>
        </authorList>
    </citation>
    <scope>NUCLEOTIDE SEQUENCE [LARGE SCALE GENOMIC DNA]</scope>
    <source>
        <strain evidence="1 2">AM401</strain>
    </source>
</reference>
<evidence type="ECO:0000313" key="1">
    <source>
        <dbReference type="EMBL" id="TQF13408.1"/>
    </source>
</evidence>
<gene>
    <name evidence="1" type="ORF">FJV41_24090</name>
</gene>
<dbReference type="AlphaFoldDB" id="A0A540WWN7"/>
<dbReference type="SUPFAM" id="SSF63829">
    <property type="entry name" value="Calcium-dependent phosphotriesterase"/>
    <property type="match status" value="1"/>
</dbReference>
<sequence length="712" mass="75339">MMRPALLCLLFATACTVPDLDELYPDCDGHLDLETAFDGQPANAVLGGGTACRSIHLTVALVEFSPRCVLVRARDAGSGKEVSQTFRDVLIGAGPGFNLRVVVSPPKGWGPTVEVEARAFEQSCEGVAVGINLASVTVANNRGVPATLRIEAQDADRDGYVSRVNGGTDCQDDQSDINPGAAERCNAQDDNCDGINDEAHFNLGGQCTLSAGCQGVYRCDVTDQRLSCDSPSARLAYLDQDRDGHGQKGVTPTTFCDAVPAGYVTAPPDDCDDTNASIYPGALERCDGVDNDCDAILDEGFPGLGSTCTDSATQCTGQLQCDTSGTTLVCGATQSVPAWYLDEDGDGSGQTSGAIRSCVHPAGDYVSNTGDCDDGNPLTHPGAPELCDDLDNDCDGQKEGPTQCPGGLTPTWAGQTVASTSQTWISASSWTRGGVWVGGDENFRARLTPGQVTFTVLSDFGCGMTDAAWTSVWADPTTGRAWLGSVDGRKARQDSSASNCVQVQNDNLWVHGLVGVRNNNVLTLYGATDSLASDEGAAFTWNGTGTPTYNPINNNFHYVYDVHGATADTVFIVGGPATDARIYRYNRSSGEWDTEAVEDVAPDLDTLRGVWVANARLAFAVGDTGTVLRWHLGQWTRLSFPTTHDLTSVIAFGAGSAYATCKSGHVYRYNGQTWQQVHSTGGIRLNDITGTGPDDLWVVGTSGRILHWPAWP</sequence>
<dbReference type="PROSITE" id="PS51257">
    <property type="entry name" value="PROKAR_LIPOPROTEIN"/>
    <property type="match status" value="1"/>
</dbReference>
<dbReference type="Pfam" id="PF11617">
    <property type="entry name" value="Cu-binding_MopE"/>
    <property type="match status" value="3"/>
</dbReference>
<name>A0A540WWN7_9BACT</name>
<dbReference type="OrthoDB" id="5483347at2"/>
<comment type="caution">
    <text evidence="1">The sequence shown here is derived from an EMBL/GenBank/DDBJ whole genome shotgun (WGS) entry which is preliminary data.</text>
</comment>
<dbReference type="EMBL" id="VIFM01000101">
    <property type="protein sequence ID" value="TQF13408.1"/>
    <property type="molecule type" value="Genomic_DNA"/>
</dbReference>
<protein>
    <submittedName>
        <fullName evidence="1">Sialidase</fullName>
    </submittedName>
</protein>
<organism evidence="1 2">
    <name type="scientific">Myxococcus llanfairpwllgwyngyllgogerychwyrndrobwllllantysiliogogogochensis</name>
    <dbReference type="NCBI Taxonomy" id="2590453"/>
    <lineage>
        <taxon>Bacteria</taxon>
        <taxon>Pseudomonadati</taxon>
        <taxon>Myxococcota</taxon>
        <taxon>Myxococcia</taxon>
        <taxon>Myxococcales</taxon>
        <taxon>Cystobacterineae</taxon>
        <taxon>Myxococcaceae</taxon>
        <taxon>Myxococcus</taxon>
    </lineage>
</organism>
<dbReference type="RefSeq" id="WP_141644885.1">
    <property type="nucleotide sequence ID" value="NZ_VIFM01000101.1"/>
</dbReference>
<accession>A0A540WWN7</accession>
<keyword evidence="2" id="KW-1185">Reference proteome</keyword>
<evidence type="ECO:0000313" key="2">
    <source>
        <dbReference type="Proteomes" id="UP000315369"/>
    </source>
</evidence>
<dbReference type="Proteomes" id="UP000315369">
    <property type="component" value="Unassembled WGS sequence"/>
</dbReference>
<dbReference type="InterPro" id="IPR021655">
    <property type="entry name" value="Put_metal-bd"/>
</dbReference>